<evidence type="ECO:0000256" key="3">
    <source>
        <dbReference type="ARBA" id="ARBA00022448"/>
    </source>
</evidence>
<feature type="transmembrane region" description="Helical" evidence="8">
    <location>
        <begin position="127"/>
        <end position="149"/>
    </location>
</feature>
<keyword evidence="6 8" id="KW-1133">Transmembrane helix</keyword>
<evidence type="ECO:0000256" key="1">
    <source>
        <dbReference type="ARBA" id="ARBA00004651"/>
    </source>
</evidence>
<dbReference type="InterPro" id="IPR038770">
    <property type="entry name" value="Na+/solute_symporter_sf"/>
</dbReference>
<evidence type="ECO:0000313" key="10">
    <source>
        <dbReference type="Proteomes" id="UP000008467"/>
    </source>
</evidence>
<evidence type="ECO:0000256" key="6">
    <source>
        <dbReference type="ARBA" id="ARBA00022989"/>
    </source>
</evidence>
<gene>
    <name evidence="9" type="ordered locus">Clole_3014</name>
</gene>
<feature type="transmembrane region" description="Helical" evidence="8">
    <location>
        <begin position="285"/>
        <end position="307"/>
    </location>
</feature>
<evidence type="ECO:0000256" key="8">
    <source>
        <dbReference type="SAM" id="Phobius"/>
    </source>
</evidence>
<protein>
    <submittedName>
        <fullName evidence="9">Auxin Efflux Carrier</fullName>
    </submittedName>
</protein>
<dbReference type="InterPro" id="IPR004776">
    <property type="entry name" value="Mem_transp_PIN-like"/>
</dbReference>
<dbReference type="Pfam" id="PF03547">
    <property type="entry name" value="Mem_trans"/>
    <property type="match status" value="2"/>
</dbReference>
<dbReference type="GO" id="GO:0055085">
    <property type="term" value="P:transmembrane transport"/>
    <property type="evidence" value="ECO:0007669"/>
    <property type="project" value="InterPro"/>
</dbReference>
<evidence type="ECO:0000313" key="9">
    <source>
        <dbReference type="EMBL" id="ADZ84711.1"/>
    </source>
</evidence>
<dbReference type="KEGG" id="cle:Clole_3014"/>
<organism evidence="9 10">
    <name type="scientific">Cellulosilyticum lentocellum (strain ATCC 49066 / DSM 5427 / NCIMB 11756 / RHM5)</name>
    <name type="common">Clostridium lentocellum</name>
    <dbReference type="NCBI Taxonomy" id="642492"/>
    <lineage>
        <taxon>Bacteria</taxon>
        <taxon>Bacillati</taxon>
        <taxon>Bacillota</taxon>
        <taxon>Clostridia</taxon>
        <taxon>Lachnospirales</taxon>
        <taxon>Cellulosilyticaceae</taxon>
        <taxon>Cellulosilyticum</taxon>
    </lineage>
</organism>
<reference evidence="9 10" key="1">
    <citation type="journal article" date="2011" name="J. Bacteriol.">
        <title>Complete genome sequence of the cellulose-degrading bacterium Cellulosilyticum lentocellum.</title>
        <authorList>
            <consortium name="US DOE Joint Genome Institute"/>
            <person name="Miller D.A."/>
            <person name="Suen G."/>
            <person name="Bruce D."/>
            <person name="Copeland A."/>
            <person name="Cheng J.F."/>
            <person name="Detter C."/>
            <person name="Goodwin L.A."/>
            <person name="Han C.S."/>
            <person name="Hauser L.J."/>
            <person name="Land M.L."/>
            <person name="Lapidus A."/>
            <person name="Lucas S."/>
            <person name="Meincke L."/>
            <person name="Pitluck S."/>
            <person name="Tapia R."/>
            <person name="Teshima H."/>
            <person name="Woyke T."/>
            <person name="Fox B.G."/>
            <person name="Angert E.R."/>
            <person name="Currie C.R."/>
        </authorList>
    </citation>
    <scope>NUCLEOTIDE SEQUENCE [LARGE SCALE GENOMIC DNA]</scope>
    <source>
        <strain evidence="10">ATCC 49066 / DSM 5427 / NCIMB 11756 / RHM5</strain>
    </source>
</reference>
<name>F2JMR0_CELLD</name>
<sequence>MELTKVYIQLGILFILMLTGYLLGKLKFFTAENNATFSKFIVNVALPAVIISGMNMPLTKENMNRALTIFGLSFIVYALTFIIAWFIPKGLTKNNQQRGVLSFMLMFSNCAFMGYPVLGALLGQEAIFYVAIYNICFNILVYTLGIKLLETGNNQSKSFDYKLLINPGIIASLIGLVLFVSGIELPAFISGSIDAIGSICTPLSMIVIGSMLSLLSLKKMFGETKIYILAIVRLFLLPFIIFTLLKYILRIEDSWLIMIPVIVAGMPVASNAAMMAEAYESDAELASQGVLITTLLSCISIPLLIYFI</sequence>
<feature type="transmembrane region" description="Helical" evidence="8">
    <location>
        <begin position="6"/>
        <end position="24"/>
    </location>
</feature>
<dbReference type="Proteomes" id="UP000008467">
    <property type="component" value="Chromosome"/>
</dbReference>
<feature type="transmembrane region" description="Helical" evidence="8">
    <location>
        <begin position="161"/>
        <end position="183"/>
    </location>
</feature>
<keyword evidence="5 8" id="KW-0812">Transmembrane</keyword>
<feature type="transmembrane region" description="Helical" evidence="8">
    <location>
        <begin position="99"/>
        <end position="121"/>
    </location>
</feature>
<dbReference type="PANTHER" id="PTHR36838:SF1">
    <property type="entry name" value="SLR1864 PROTEIN"/>
    <property type="match status" value="1"/>
</dbReference>
<keyword evidence="3" id="KW-0813">Transport</keyword>
<feature type="transmembrane region" description="Helical" evidence="8">
    <location>
        <begin position="195"/>
        <end position="215"/>
    </location>
</feature>
<dbReference type="STRING" id="642492.Clole_3014"/>
<feature type="transmembrane region" description="Helical" evidence="8">
    <location>
        <begin position="227"/>
        <end position="249"/>
    </location>
</feature>
<evidence type="ECO:0000256" key="2">
    <source>
        <dbReference type="ARBA" id="ARBA00010145"/>
    </source>
</evidence>
<dbReference type="GO" id="GO:0005886">
    <property type="term" value="C:plasma membrane"/>
    <property type="evidence" value="ECO:0007669"/>
    <property type="project" value="UniProtKB-SubCell"/>
</dbReference>
<dbReference type="HOGENOM" id="CLU_056175_0_1_9"/>
<dbReference type="eggNOG" id="COG0679">
    <property type="taxonomic scope" value="Bacteria"/>
</dbReference>
<feature type="transmembrane region" description="Helical" evidence="8">
    <location>
        <begin position="255"/>
        <end position="273"/>
    </location>
</feature>
<dbReference type="PANTHER" id="PTHR36838">
    <property type="entry name" value="AUXIN EFFLUX CARRIER FAMILY PROTEIN"/>
    <property type="match status" value="1"/>
</dbReference>
<keyword evidence="4" id="KW-1003">Cell membrane</keyword>
<accession>F2JMR0</accession>
<dbReference type="AlphaFoldDB" id="F2JMR0"/>
<dbReference type="EMBL" id="CP002582">
    <property type="protein sequence ID" value="ADZ84711.1"/>
    <property type="molecule type" value="Genomic_DNA"/>
</dbReference>
<proteinExistence type="inferred from homology"/>
<keyword evidence="7 8" id="KW-0472">Membrane</keyword>
<comment type="similarity">
    <text evidence="2">Belongs to the auxin efflux carrier (TC 2.A.69) family.</text>
</comment>
<feature type="transmembrane region" description="Helical" evidence="8">
    <location>
        <begin position="66"/>
        <end position="87"/>
    </location>
</feature>
<comment type="subcellular location">
    <subcellularLocation>
        <location evidence="1">Cell membrane</location>
        <topology evidence="1">Multi-pass membrane protein</topology>
    </subcellularLocation>
</comment>
<dbReference type="Gene3D" id="1.20.1530.20">
    <property type="match status" value="2"/>
</dbReference>
<keyword evidence="10" id="KW-1185">Reference proteome</keyword>
<evidence type="ECO:0000256" key="4">
    <source>
        <dbReference type="ARBA" id="ARBA00022475"/>
    </source>
</evidence>
<evidence type="ECO:0000256" key="7">
    <source>
        <dbReference type="ARBA" id="ARBA00023136"/>
    </source>
</evidence>
<dbReference type="RefSeq" id="WP_013657991.1">
    <property type="nucleotide sequence ID" value="NC_015275.1"/>
</dbReference>
<evidence type="ECO:0000256" key="5">
    <source>
        <dbReference type="ARBA" id="ARBA00022692"/>
    </source>
</evidence>
<feature type="transmembrane region" description="Helical" evidence="8">
    <location>
        <begin position="36"/>
        <end position="54"/>
    </location>
</feature>